<evidence type="ECO:0000313" key="2">
    <source>
        <dbReference type="Proteomes" id="UP000093111"/>
    </source>
</evidence>
<accession>A0A1C7NUJ6</accession>
<keyword evidence="2" id="KW-1185">Reference proteome</keyword>
<dbReference type="EMBL" id="LGLV01000018">
    <property type="protein sequence ID" value="OBZ92688.1"/>
    <property type="molecule type" value="Genomic_DNA"/>
</dbReference>
<comment type="caution">
    <text evidence="1">The sequence shown here is derived from an EMBL/GenBank/DDBJ whole genome shotgun (WGS) entry which is preliminary data.</text>
</comment>
<reference evidence="1 2" key="1">
    <citation type="journal article" date="2016" name="Syst. Appl. Microbiol.">
        <title>Pararhizobium polonicum sp. nov. isolated from tumors on stone fruit rootstocks.</title>
        <authorList>
            <person name="Pulawska J."/>
            <person name="Kuzmanovic N."/>
            <person name="Willems A."/>
            <person name="Pothier J.F."/>
        </authorList>
    </citation>
    <scope>NUCLEOTIDE SEQUENCE [LARGE SCALE GENOMIC DNA]</scope>
    <source>
        <strain evidence="1 2">F5.1</strain>
    </source>
</reference>
<name>A0A1C7NUJ6_9HYPH</name>
<gene>
    <name evidence="1" type="ORF">ADU59_25200</name>
</gene>
<dbReference type="STRING" id="1612624.ADU59_25200"/>
<dbReference type="Proteomes" id="UP000093111">
    <property type="component" value="Unassembled WGS sequence"/>
</dbReference>
<sequence>MLLLKRGLFVFPNMDIRPINAAVKIDCNMLHYAFVLKTIPLGGRLGIYSSIRISAQDGETDHFWLDRSL</sequence>
<protein>
    <submittedName>
        <fullName evidence="1">Uncharacterized protein</fullName>
    </submittedName>
</protein>
<dbReference type="AlphaFoldDB" id="A0A1C7NUJ6"/>
<proteinExistence type="predicted"/>
<organism evidence="1 2">
    <name type="scientific">Pararhizobium polonicum</name>
    <dbReference type="NCBI Taxonomy" id="1612624"/>
    <lineage>
        <taxon>Bacteria</taxon>
        <taxon>Pseudomonadati</taxon>
        <taxon>Pseudomonadota</taxon>
        <taxon>Alphaproteobacteria</taxon>
        <taxon>Hyphomicrobiales</taxon>
        <taxon>Rhizobiaceae</taxon>
        <taxon>Rhizobium/Agrobacterium group</taxon>
        <taxon>Pararhizobium</taxon>
    </lineage>
</organism>
<evidence type="ECO:0000313" key="1">
    <source>
        <dbReference type="EMBL" id="OBZ92688.1"/>
    </source>
</evidence>